<evidence type="ECO:0000256" key="10">
    <source>
        <dbReference type="ARBA" id="ARBA00041140"/>
    </source>
</evidence>
<comment type="subcellular location">
    <subcellularLocation>
        <location evidence="1">Endoplasmic reticulum membrane</location>
        <topology evidence="1">Multi-pass membrane protein</topology>
    </subcellularLocation>
</comment>
<dbReference type="InterPro" id="IPR024512">
    <property type="entry name" value="Ser_palmitoyltrfase_ssu-like"/>
</dbReference>
<dbReference type="Pfam" id="PF11779">
    <property type="entry name" value="SPT_ssu-like"/>
    <property type="match status" value="1"/>
</dbReference>
<evidence type="ECO:0000256" key="2">
    <source>
        <dbReference type="ARBA" id="ARBA00005189"/>
    </source>
</evidence>
<comment type="similarity">
    <text evidence="9">Belongs to the SPTSS family. SPTSSB subfamily.</text>
</comment>
<keyword evidence="6 15" id="KW-1133">Transmembrane helix</keyword>
<dbReference type="PANTHER" id="PTHR28612">
    <property type="entry name" value="SERINE PALMITOYLTRANSFERASE SMALL SUBUNIT B"/>
    <property type="match status" value="1"/>
</dbReference>
<dbReference type="Proteomes" id="UP000663834">
    <property type="component" value="Unassembled WGS sequence"/>
</dbReference>
<comment type="function">
    <text evidence="13">Component of the serine palmitoyltransferase multisubunit enzyme (SPT) that catalyzes the initial and rate-limiting step in sphingolipid biosynthesis by condensing L-serine and activated acyl-CoA (most commonly palmitoyl-CoA) to form long-chain bases. The SPT complex is composed of SPTLC1, SPTLC2 or SPTLC3 and SPTSSA or SPTSSB. Within this complex, the heterodimer consisting of SPTLC1 and SPTLC2/SPTLC3 forms the catalytic core. Within the SPT complex, SPTSSB stimulates the catalytic activity and plays a role in substrate specificity. SPT complexes with this subunit showing a preference for longer acyl-CoAs. The SPTLC1-SPTLC2-SPTSSB complex shows a strong preference for C18-CoA substrate, while the SPTLC1-SPTLC3-SPTSSB isozyme displays an ability to use a broader range of acyl-CoAs, without apparent preference.</text>
</comment>
<evidence type="ECO:0000256" key="15">
    <source>
        <dbReference type="SAM" id="Phobius"/>
    </source>
</evidence>
<accession>A0A815ZDM9</accession>
<organism evidence="16 17">
    <name type="scientific">Rotaria magnacalcarata</name>
    <dbReference type="NCBI Taxonomy" id="392030"/>
    <lineage>
        <taxon>Eukaryota</taxon>
        <taxon>Metazoa</taxon>
        <taxon>Spiralia</taxon>
        <taxon>Gnathifera</taxon>
        <taxon>Rotifera</taxon>
        <taxon>Eurotatoria</taxon>
        <taxon>Bdelloidea</taxon>
        <taxon>Philodinida</taxon>
        <taxon>Philodinidae</taxon>
        <taxon>Rotaria</taxon>
    </lineage>
</organism>
<evidence type="ECO:0000256" key="13">
    <source>
        <dbReference type="ARBA" id="ARBA00045772"/>
    </source>
</evidence>
<evidence type="ECO:0000256" key="9">
    <source>
        <dbReference type="ARBA" id="ARBA00038059"/>
    </source>
</evidence>
<evidence type="ECO:0000313" key="16">
    <source>
        <dbReference type="EMBL" id="CAF1583180.1"/>
    </source>
</evidence>
<comment type="pathway">
    <text evidence="2">Lipid metabolism.</text>
</comment>
<name>A0A815ZDM9_9BILA</name>
<evidence type="ECO:0000256" key="5">
    <source>
        <dbReference type="ARBA" id="ARBA00022919"/>
    </source>
</evidence>
<evidence type="ECO:0000256" key="3">
    <source>
        <dbReference type="ARBA" id="ARBA00022692"/>
    </source>
</evidence>
<keyword evidence="3 15" id="KW-0812">Transmembrane</keyword>
<protein>
    <recommendedName>
        <fullName evidence="10">Serine palmitoyltransferase small subunit B</fullName>
    </recommendedName>
    <alternativeName>
        <fullName evidence="12">Protein ADMP</fullName>
    </alternativeName>
    <alternativeName>
        <fullName evidence="11">Small subunit of serine palmitoyltransferase B</fullName>
    </alternativeName>
</protein>
<evidence type="ECO:0000256" key="11">
    <source>
        <dbReference type="ARBA" id="ARBA00041982"/>
    </source>
</evidence>
<keyword evidence="5" id="KW-0746">Sphingolipid metabolism</keyword>
<dbReference type="EMBL" id="CAJNOW010010610">
    <property type="protein sequence ID" value="CAF1583180.1"/>
    <property type="molecule type" value="Genomic_DNA"/>
</dbReference>
<reference evidence="16" key="1">
    <citation type="submission" date="2021-02" db="EMBL/GenBank/DDBJ databases">
        <authorList>
            <person name="Nowell W R."/>
        </authorList>
    </citation>
    <scope>NUCLEOTIDE SEQUENCE</scope>
</reference>
<evidence type="ECO:0000256" key="12">
    <source>
        <dbReference type="ARBA" id="ARBA00042334"/>
    </source>
</evidence>
<dbReference type="PANTHER" id="PTHR28612:SF1">
    <property type="entry name" value="SERINE PALMITOYLTRANSFERASE SMALL SUBUNIT B"/>
    <property type="match status" value="1"/>
</dbReference>
<keyword evidence="7" id="KW-0443">Lipid metabolism</keyword>
<dbReference type="OrthoDB" id="202672at2759"/>
<dbReference type="AlphaFoldDB" id="A0A815ZDM9"/>
<gene>
    <name evidence="16" type="ORF">KQP761_LOCUS20365</name>
</gene>
<evidence type="ECO:0000256" key="4">
    <source>
        <dbReference type="ARBA" id="ARBA00022824"/>
    </source>
</evidence>
<dbReference type="GO" id="GO:0005789">
    <property type="term" value="C:endoplasmic reticulum membrane"/>
    <property type="evidence" value="ECO:0007669"/>
    <property type="project" value="UniProtKB-SubCell"/>
</dbReference>
<keyword evidence="4" id="KW-0256">Endoplasmic reticulum</keyword>
<evidence type="ECO:0000256" key="14">
    <source>
        <dbReference type="ARBA" id="ARBA00046416"/>
    </source>
</evidence>
<proteinExistence type="inferred from homology"/>
<evidence type="ECO:0000256" key="1">
    <source>
        <dbReference type="ARBA" id="ARBA00004477"/>
    </source>
</evidence>
<feature type="transmembrane region" description="Helical" evidence="15">
    <location>
        <begin position="62"/>
        <end position="85"/>
    </location>
</feature>
<keyword evidence="8 15" id="KW-0472">Membrane</keyword>
<evidence type="ECO:0000256" key="6">
    <source>
        <dbReference type="ARBA" id="ARBA00022989"/>
    </source>
</evidence>
<evidence type="ECO:0000256" key="8">
    <source>
        <dbReference type="ARBA" id="ARBA00023136"/>
    </source>
</evidence>
<evidence type="ECO:0000313" key="17">
    <source>
        <dbReference type="Proteomes" id="UP000663834"/>
    </source>
</evidence>
<sequence length="104" mass="12077">MSITTQTNYLDSLAMGNNNSRIKANSRKNSTWFDSTYEHVQRVYLQFLLMTTLYVMEPWERALIISIFLGIIALITYSAIVYIPFHIHYLLQSTIPSISTVLIR</sequence>
<comment type="subunit">
    <text evidence="14">Component of the serine palmitoyltransferase (SPT) complex, which is composed of SPTLC1, SPTLC2 or SPTLC3 and SPTSSA or SPTSSB. The heterodimer consisting of SPTLC1 and SPTLC2/SPTLC3 forms the catalytic core of the enzyme, while SPTSSA or SPTSSB subunits determine substrate specificity. SPT also interacts with ORMDL proteins, especially ORMDL3, which negatively regulate SPT activity in the presence of ceramides.</text>
</comment>
<dbReference type="GO" id="GO:0006665">
    <property type="term" value="P:sphingolipid metabolic process"/>
    <property type="evidence" value="ECO:0007669"/>
    <property type="project" value="UniProtKB-KW"/>
</dbReference>
<evidence type="ECO:0000256" key="7">
    <source>
        <dbReference type="ARBA" id="ARBA00023098"/>
    </source>
</evidence>
<comment type="caution">
    <text evidence="16">The sequence shown here is derived from an EMBL/GenBank/DDBJ whole genome shotgun (WGS) entry which is preliminary data.</text>
</comment>